<dbReference type="AlphaFoldDB" id="A0A2N6PGF8"/>
<keyword evidence="2" id="KW-0472">Membrane</keyword>
<feature type="compositionally biased region" description="Polar residues" evidence="1">
    <location>
        <begin position="438"/>
        <end position="447"/>
    </location>
</feature>
<feature type="region of interest" description="Disordered" evidence="1">
    <location>
        <begin position="411"/>
        <end position="601"/>
    </location>
</feature>
<feature type="compositionally biased region" description="Acidic residues" evidence="1">
    <location>
        <begin position="671"/>
        <end position="690"/>
    </location>
</feature>
<feature type="compositionally biased region" description="Acidic residues" evidence="1">
    <location>
        <begin position="448"/>
        <end position="462"/>
    </location>
</feature>
<feature type="compositionally biased region" description="Basic and acidic residues" evidence="1">
    <location>
        <begin position="273"/>
        <end position="287"/>
    </location>
</feature>
<feature type="region of interest" description="Disordered" evidence="1">
    <location>
        <begin position="265"/>
        <end position="338"/>
    </location>
</feature>
<keyword evidence="4" id="KW-1185">Reference proteome</keyword>
<organism evidence="3 4">
    <name type="scientific">Brevibacterium luteolum</name>
    <dbReference type="NCBI Taxonomy" id="199591"/>
    <lineage>
        <taxon>Bacteria</taxon>
        <taxon>Bacillati</taxon>
        <taxon>Actinomycetota</taxon>
        <taxon>Actinomycetes</taxon>
        <taxon>Micrococcales</taxon>
        <taxon>Brevibacteriaceae</taxon>
        <taxon>Brevibacterium</taxon>
    </lineage>
</organism>
<feature type="compositionally biased region" description="Basic and acidic residues" evidence="1">
    <location>
        <begin position="472"/>
        <end position="505"/>
    </location>
</feature>
<evidence type="ECO:0000313" key="3">
    <source>
        <dbReference type="EMBL" id="PMB97743.1"/>
    </source>
</evidence>
<dbReference type="Gene3D" id="1.10.510.10">
    <property type="entry name" value="Transferase(Phosphotransferase) domain 1"/>
    <property type="match status" value="1"/>
</dbReference>
<keyword evidence="2" id="KW-1133">Transmembrane helix</keyword>
<evidence type="ECO:0000256" key="2">
    <source>
        <dbReference type="SAM" id="Phobius"/>
    </source>
</evidence>
<feature type="compositionally biased region" description="Low complexity" evidence="1">
    <location>
        <begin position="562"/>
        <end position="579"/>
    </location>
</feature>
<comment type="caution">
    <text evidence="3">The sequence shown here is derived from an EMBL/GenBank/DDBJ whole genome shotgun (WGS) entry which is preliminary data.</text>
</comment>
<dbReference type="Proteomes" id="UP000235703">
    <property type="component" value="Unassembled WGS sequence"/>
</dbReference>
<dbReference type="RefSeq" id="WP_102162499.1">
    <property type="nucleotide sequence ID" value="NZ_PNFZ01000005.1"/>
</dbReference>
<reference evidence="3 4" key="1">
    <citation type="submission" date="2017-09" db="EMBL/GenBank/DDBJ databases">
        <title>Bacterial strain isolated from the female urinary microbiota.</title>
        <authorList>
            <person name="Thomas-White K."/>
            <person name="Kumar N."/>
            <person name="Forster S."/>
            <person name="Putonti C."/>
            <person name="Lawley T."/>
            <person name="Wolfe A.J."/>
        </authorList>
    </citation>
    <scope>NUCLEOTIDE SEQUENCE [LARGE SCALE GENOMIC DNA]</scope>
    <source>
        <strain evidence="3 4">UMB0680</strain>
    </source>
</reference>
<evidence type="ECO:0000313" key="4">
    <source>
        <dbReference type="Proteomes" id="UP000235703"/>
    </source>
</evidence>
<accession>A0A2N6PGF8</accession>
<dbReference type="SUPFAM" id="SSF56112">
    <property type="entry name" value="Protein kinase-like (PK-like)"/>
    <property type="match status" value="1"/>
</dbReference>
<feature type="compositionally biased region" description="Acidic residues" evidence="1">
    <location>
        <begin position="630"/>
        <end position="656"/>
    </location>
</feature>
<dbReference type="CDD" id="cd22249">
    <property type="entry name" value="UDM1_RNF168_RNF169-like"/>
    <property type="match status" value="1"/>
</dbReference>
<feature type="transmembrane region" description="Helical" evidence="2">
    <location>
        <begin position="604"/>
        <end position="626"/>
    </location>
</feature>
<dbReference type="EMBL" id="PNFZ01000005">
    <property type="protein sequence ID" value="PMB97743.1"/>
    <property type="molecule type" value="Genomic_DNA"/>
</dbReference>
<name>A0A2N6PGF8_9MICO</name>
<sequence>MIGIERGTVVAERYVVSDIVRPWFADHPDSGTVCIALDAILDMAVTLYVAPSETSGDLLDAARRSALLTDPRIPTVLDVGRADGLDFVVFERSFATPLPAILRNGPLAPEAARAFVGELATALAHASSRGLYHLCLGPECVGLKDNFDATVTGVAIDAAVAHTAYGLDLEAMPTAAKKREDALALMNIFYAALTGHWPSDEPRAGLPVAQRRNNRFVRVSELVDGVPSDLEEFVSGVIMKIEPGPRSASEVVRFLDEWDVHQLRQLSTGSPRPDGDELRRTEDEKFSGTEAATGASSARPTTKADPATASGAAALTPPRPATPPAAAGAPAPEKRATPAQLRAALTRIGLTRPGASGLAAGRLADNETPYDDRMQMRQAAVFPISCEQLASAETDEWQPEDTFASYEQYADAEADANETQRIADRSRMFTSDEELSADDTQVISTDQEAVEDPEADEDEDDGSWFLGGMFTTREEELERQRAEYERERRLQQEAEERARAQEQSRRKSAAAPATGLGADLADDTAQSDATERETDQQPANPAPAAAGSESKPKSGPGRKPNATGGAATSAAAAAPAAAAGGSGGKGSRPPAEDDASADKPSRPLVPILIGVLALLVVGALIVGIIVGTQGDDEPTAEEPTAETEPTEEQPPTEEEPQGPKPVIADVSALDPEGDETENDDAASNVLDDDDSAWRTDRYNSSKFGNLKSGVGLALELEESATVSQVELTSDHEGSDFEVRIGDSDDPEDATVVGKGTTEDGKTTVDLDDGAEGSVVIIWFTELGSADGGYRAYVSHVGLS</sequence>
<dbReference type="OrthoDB" id="9786339at2"/>
<dbReference type="InterPro" id="IPR011009">
    <property type="entry name" value="Kinase-like_dom_sf"/>
</dbReference>
<feature type="region of interest" description="Disordered" evidence="1">
    <location>
        <begin position="629"/>
        <end position="693"/>
    </location>
</feature>
<proteinExistence type="predicted"/>
<keyword evidence="2" id="KW-0812">Transmembrane</keyword>
<gene>
    <name evidence="3" type="ORF">CJ198_10130</name>
</gene>
<protein>
    <submittedName>
        <fullName evidence="3">Virulence factor MviN</fullName>
    </submittedName>
</protein>
<feature type="compositionally biased region" description="Low complexity" evidence="1">
    <location>
        <begin position="288"/>
        <end position="298"/>
    </location>
</feature>
<evidence type="ECO:0000256" key="1">
    <source>
        <dbReference type="SAM" id="MobiDB-lite"/>
    </source>
</evidence>